<comment type="caution">
    <text evidence="3">The sequence shown here is derived from an EMBL/GenBank/DDBJ whole genome shotgun (WGS) entry which is preliminary data.</text>
</comment>
<dbReference type="RefSeq" id="WP_311708647.1">
    <property type="nucleotide sequence ID" value="NZ_JAVREL010000034.1"/>
</dbReference>
<dbReference type="SUPFAM" id="SSF56349">
    <property type="entry name" value="DNA breaking-rejoining enzymes"/>
    <property type="match status" value="1"/>
</dbReference>
<evidence type="ECO:0008006" key="5">
    <source>
        <dbReference type="Google" id="ProtNLM"/>
    </source>
</evidence>
<sequence>MCQTCRARPERTCAICGRKGRGNLSRAINKHVCDRCKGHWVVCSGCGTGAVVRGGTPDKPLCARCVNPDPTFWKRCRICEITWQLTTAPCTRCCLDRRLREVFTAADGTTAPELDRLREKLIRVDHPNYAITWLRKANVQETIRAVVREHPVITHNALDAMPRSKTLDHFRSMLVHAGALEPRDERLVRLEQRVHGIIDQYDKGDHRQALHGYAVWHLLRRLRTRLKGTFVTDQQAINLRLHVTAADAFLRWLEARGQTLATCTQPQVEAWAATKPSYVEEASGFIRWAVAHRYAHGLSAPALRWTGPAGPHDQDRRWADARRLLHDDTLAIADRVAGLLILLYAQKVSSICQLTTDHVSRDDGPIRLHLGSRPITLPEPVDALVEELVATRRADTLLSSHSTWLFPGRQAGQPLHESQMIRRLRAVGVKPRQSRNTALFTLASQIPAAILAKVLGLHRSVAVQWQQASGGDWMAYAADVATRNSRTVGDAQEASVEETPSTTSQV</sequence>
<name>A0ABU2N0W1_9ACTN</name>
<evidence type="ECO:0000313" key="4">
    <source>
        <dbReference type="Proteomes" id="UP001183246"/>
    </source>
</evidence>
<gene>
    <name evidence="3" type="ORF">RM590_33875</name>
</gene>
<proteinExistence type="predicted"/>
<evidence type="ECO:0000256" key="2">
    <source>
        <dbReference type="SAM" id="MobiDB-lite"/>
    </source>
</evidence>
<dbReference type="Proteomes" id="UP001183246">
    <property type="component" value="Unassembled WGS sequence"/>
</dbReference>
<dbReference type="Gene3D" id="1.10.443.10">
    <property type="entry name" value="Intergrase catalytic core"/>
    <property type="match status" value="1"/>
</dbReference>
<dbReference type="EMBL" id="JAVREL010000034">
    <property type="protein sequence ID" value="MDT0347520.1"/>
    <property type="molecule type" value="Genomic_DNA"/>
</dbReference>
<organism evidence="3 4">
    <name type="scientific">Streptomyces litchfieldiae</name>
    <dbReference type="NCBI Taxonomy" id="3075543"/>
    <lineage>
        <taxon>Bacteria</taxon>
        <taxon>Bacillati</taxon>
        <taxon>Actinomycetota</taxon>
        <taxon>Actinomycetes</taxon>
        <taxon>Kitasatosporales</taxon>
        <taxon>Streptomycetaceae</taxon>
        <taxon>Streptomyces</taxon>
    </lineage>
</organism>
<evidence type="ECO:0000313" key="3">
    <source>
        <dbReference type="EMBL" id="MDT0347520.1"/>
    </source>
</evidence>
<protein>
    <recommendedName>
        <fullName evidence="5">Integrase</fullName>
    </recommendedName>
</protein>
<keyword evidence="1" id="KW-0233">DNA recombination</keyword>
<evidence type="ECO:0000256" key="1">
    <source>
        <dbReference type="ARBA" id="ARBA00023172"/>
    </source>
</evidence>
<accession>A0ABU2N0W1</accession>
<dbReference type="InterPro" id="IPR013762">
    <property type="entry name" value="Integrase-like_cat_sf"/>
</dbReference>
<feature type="region of interest" description="Disordered" evidence="2">
    <location>
        <begin position="487"/>
        <end position="506"/>
    </location>
</feature>
<dbReference type="InterPro" id="IPR011010">
    <property type="entry name" value="DNA_brk_join_enz"/>
</dbReference>
<keyword evidence="4" id="KW-1185">Reference proteome</keyword>
<reference evidence="4" key="1">
    <citation type="submission" date="2023-07" db="EMBL/GenBank/DDBJ databases">
        <title>30 novel species of actinomycetes from the DSMZ collection.</title>
        <authorList>
            <person name="Nouioui I."/>
        </authorList>
    </citation>
    <scope>NUCLEOTIDE SEQUENCE [LARGE SCALE GENOMIC DNA]</scope>
    <source>
        <strain evidence="4">DSM 44938</strain>
    </source>
</reference>